<dbReference type="GO" id="GO:0090090">
    <property type="term" value="P:negative regulation of canonical Wnt signaling pathway"/>
    <property type="evidence" value="ECO:0007669"/>
    <property type="project" value="TreeGrafter"/>
</dbReference>
<name>A0A9Q0XBV4_9SAUR</name>
<sequence>MNDSGDCGYSKVADPSEEGWVTLVKEDPQTGQWGGGAHAQRLATPHATPQAKFRPFGKGRRRVNEEPISDSEGSDVKNQRGAGLWVGLFRGSFQTGQEVGRREELLVVCVRVPLSLSLYGPLARTTAFVAAQCLAPARAGRSKEPRRLFIAIMDECSQRSSISSTGHRTQDVLVYLVDDTIVRLTVDNLPLVTARELHRIVLETLRLPEYGLEVFSLWLVSPFLELQLKPKHQPYKLCRQWQDLLFRFTSCSGEEILEDEPSLQFRRDIFFSRRKELQIHDEDVLRLLYEEAKHNILEGRYPCDLADCEVLGALVCRVNLGLFDPEQHTTCFLKERLDTFLPSYLCRRGHRFLSGLWKRGATQPPADEQGLLHAYQTISKEEDDGAGEEHAALCKLYHTYLQKCHELPYYGCAFFSGEIDKPAQGLLHRSGRKAVTVAISLEGVYVIDSKEKHVLLGLHFQELSWDHTFPSEEEHILWLEFDGENEGTPVNKLLKIYSKQAELMSSLIEYCIELNTIAEEMNQDVAARPTPTSEPPCHRQHPKLQRQESVLCSRIQRLSTIDYVEDGKKIKRVKPRRTTSFFGHQLSNVPTSYSTVQAAENLEQG</sequence>
<dbReference type="InterPro" id="IPR019748">
    <property type="entry name" value="FERM_central"/>
</dbReference>
<evidence type="ECO:0000259" key="3">
    <source>
        <dbReference type="PROSITE" id="PS50057"/>
    </source>
</evidence>
<evidence type="ECO:0000313" key="4">
    <source>
        <dbReference type="EMBL" id="KAJ7307455.1"/>
    </source>
</evidence>
<dbReference type="OrthoDB" id="2142533at2759"/>
<dbReference type="PANTHER" id="PTHR13283">
    <property type="entry name" value="KREV INTERACTION TRAPPED 1-RELATED"/>
    <property type="match status" value="1"/>
</dbReference>
<dbReference type="InterPro" id="IPR057096">
    <property type="entry name" value="KRIT1_FRMD8_FERM_C"/>
</dbReference>
<dbReference type="InterPro" id="IPR051594">
    <property type="entry name" value="KRIT1/FRMD8"/>
</dbReference>
<dbReference type="InterPro" id="IPR035963">
    <property type="entry name" value="FERM_2"/>
</dbReference>
<dbReference type="Proteomes" id="UP001142489">
    <property type="component" value="Unassembled WGS sequence"/>
</dbReference>
<gene>
    <name evidence="4" type="ORF">JRQ81_009475</name>
</gene>
<feature type="domain" description="FERM" evidence="3">
    <location>
        <begin position="170"/>
        <end position="522"/>
    </location>
</feature>
<dbReference type="InterPro" id="IPR014352">
    <property type="entry name" value="FERM/acyl-CoA-bd_prot_sf"/>
</dbReference>
<dbReference type="AlphaFoldDB" id="A0A9Q0XBV4"/>
<evidence type="ECO:0000256" key="2">
    <source>
        <dbReference type="SAM" id="MobiDB-lite"/>
    </source>
</evidence>
<dbReference type="FunFam" id="2.30.29.30:FF:000216">
    <property type="entry name" value="FERM domain-containing protein 8"/>
    <property type="match status" value="1"/>
</dbReference>
<organism evidence="4 5">
    <name type="scientific">Phrynocephalus forsythii</name>
    <dbReference type="NCBI Taxonomy" id="171643"/>
    <lineage>
        <taxon>Eukaryota</taxon>
        <taxon>Metazoa</taxon>
        <taxon>Chordata</taxon>
        <taxon>Craniata</taxon>
        <taxon>Vertebrata</taxon>
        <taxon>Euteleostomi</taxon>
        <taxon>Lepidosauria</taxon>
        <taxon>Squamata</taxon>
        <taxon>Bifurcata</taxon>
        <taxon>Unidentata</taxon>
        <taxon>Episquamata</taxon>
        <taxon>Toxicofera</taxon>
        <taxon>Iguania</taxon>
        <taxon>Acrodonta</taxon>
        <taxon>Agamidae</taxon>
        <taxon>Agaminae</taxon>
        <taxon>Phrynocephalus</taxon>
    </lineage>
</organism>
<comment type="caution">
    <text evidence="4">The sequence shown here is derived from an EMBL/GenBank/DDBJ whole genome shotgun (WGS) entry which is preliminary data.</text>
</comment>
<proteinExistence type="predicted"/>
<keyword evidence="5" id="KW-1185">Reference proteome</keyword>
<dbReference type="SMART" id="SM00295">
    <property type="entry name" value="B41"/>
    <property type="match status" value="1"/>
</dbReference>
<dbReference type="InterPro" id="IPR019749">
    <property type="entry name" value="Band_41_domain"/>
</dbReference>
<feature type="region of interest" description="Disordered" evidence="2">
    <location>
        <begin position="27"/>
        <end position="46"/>
    </location>
</feature>
<evidence type="ECO:0000313" key="5">
    <source>
        <dbReference type="Proteomes" id="UP001142489"/>
    </source>
</evidence>
<dbReference type="PANTHER" id="PTHR13283:SF10">
    <property type="entry name" value="FERM DOMAIN-CONTAINING PROTEIN 8"/>
    <property type="match status" value="1"/>
</dbReference>
<evidence type="ECO:0000256" key="1">
    <source>
        <dbReference type="ARBA" id="ARBA00039547"/>
    </source>
</evidence>
<dbReference type="Gene3D" id="2.30.29.30">
    <property type="entry name" value="Pleckstrin-homology domain (PH domain)/Phosphotyrosine-binding domain (PTB)"/>
    <property type="match status" value="1"/>
</dbReference>
<reference evidence="4" key="1">
    <citation type="journal article" date="2023" name="DNA Res.">
        <title>Chromosome-level genome assembly of Phrynocephalus forsythii using third-generation DNA sequencing and Hi-C analysis.</title>
        <authorList>
            <person name="Qi Y."/>
            <person name="Zhao W."/>
            <person name="Zhao Y."/>
            <person name="Niu C."/>
            <person name="Cao S."/>
            <person name="Zhang Y."/>
        </authorList>
    </citation>
    <scope>NUCLEOTIDE SEQUENCE</scope>
    <source>
        <tissue evidence="4">Muscle</tissue>
    </source>
</reference>
<dbReference type="SUPFAM" id="SSF47031">
    <property type="entry name" value="Second domain of FERM"/>
    <property type="match status" value="1"/>
</dbReference>
<dbReference type="Pfam" id="PF00373">
    <property type="entry name" value="FERM_M"/>
    <property type="match status" value="1"/>
</dbReference>
<dbReference type="GO" id="GO:0005886">
    <property type="term" value="C:plasma membrane"/>
    <property type="evidence" value="ECO:0007669"/>
    <property type="project" value="TreeGrafter"/>
</dbReference>
<dbReference type="InterPro" id="IPR000299">
    <property type="entry name" value="FERM_domain"/>
</dbReference>
<dbReference type="EMBL" id="JAPFRF010000019">
    <property type="protein sequence ID" value="KAJ7307455.1"/>
    <property type="molecule type" value="Genomic_DNA"/>
</dbReference>
<dbReference type="Pfam" id="PF24522">
    <property type="entry name" value="KRIT1_FRMD8_FERM_C"/>
    <property type="match status" value="1"/>
</dbReference>
<dbReference type="CDD" id="cd14473">
    <property type="entry name" value="FERM_B-lobe"/>
    <property type="match status" value="1"/>
</dbReference>
<dbReference type="Gene3D" id="3.10.20.90">
    <property type="entry name" value="Phosphatidylinositol 3-kinase Catalytic Subunit, Chain A, domain 1"/>
    <property type="match status" value="1"/>
</dbReference>
<protein>
    <recommendedName>
        <fullName evidence="1">FERM domain-containing protein 8</fullName>
    </recommendedName>
</protein>
<dbReference type="PROSITE" id="PS50057">
    <property type="entry name" value="FERM_3"/>
    <property type="match status" value="1"/>
</dbReference>
<dbReference type="InterPro" id="IPR011993">
    <property type="entry name" value="PH-like_dom_sf"/>
</dbReference>
<dbReference type="Gene3D" id="1.20.80.10">
    <property type="match status" value="1"/>
</dbReference>
<accession>A0A9Q0XBV4</accession>